<dbReference type="AlphaFoldDB" id="A0A918KL77"/>
<sequence length="48" mass="5803">MAKAPPKYLTRRRGAHKFLSWLAALQIRWQGYRDARKALKARRRKHRS</sequence>
<organism evidence="1 2">
    <name type="scientific">Saccharospirillum salsuginis</name>
    <dbReference type="NCBI Taxonomy" id="418750"/>
    <lineage>
        <taxon>Bacteria</taxon>
        <taxon>Pseudomonadati</taxon>
        <taxon>Pseudomonadota</taxon>
        <taxon>Gammaproteobacteria</taxon>
        <taxon>Oceanospirillales</taxon>
        <taxon>Saccharospirillaceae</taxon>
        <taxon>Saccharospirillum</taxon>
    </lineage>
</organism>
<keyword evidence="2" id="KW-1185">Reference proteome</keyword>
<dbReference type="EMBL" id="BMXR01000011">
    <property type="protein sequence ID" value="GGX67960.1"/>
    <property type="molecule type" value="Genomic_DNA"/>
</dbReference>
<reference evidence="1" key="2">
    <citation type="submission" date="2020-09" db="EMBL/GenBank/DDBJ databases">
        <authorList>
            <person name="Sun Q."/>
            <person name="Kim S."/>
        </authorList>
    </citation>
    <scope>NUCLEOTIDE SEQUENCE</scope>
    <source>
        <strain evidence="1">KCTC 22169</strain>
    </source>
</reference>
<proteinExistence type="predicted"/>
<dbReference type="Proteomes" id="UP000626148">
    <property type="component" value="Unassembled WGS sequence"/>
</dbReference>
<gene>
    <name evidence="1" type="ORF">GCM10007392_39600</name>
</gene>
<comment type="caution">
    <text evidence="1">The sequence shown here is derived from an EMBL/GenBank/DDBJ whole genome shotgun (WGS) entry which is preliminary data.</text>
</comment>
<name>A0A918KL77_9GAMM</name>
<dbReference type="RefSeq" id="WP_189611990.1">
    <property type="nucleotide sequence ID" value="NZ_BMXR01000011.1"/>
</dbReference>
<accession>A0A918KL77</accession>
<protein>
    <submittedName>
        <fullName evidence="1">Uncharacterized protein</fullName>
    </submittedName>
</protein>
<evidence type="ECO:0000313" key="2">
    <source>
        <dbReference type="Proteomes" id="UP000626148"/>
    </source>
</evidence>
<evidence type="ECO:0000313" key="1">
    <source>
        <dbReference type="EMBL" id="GGX67960.1"/>
    </source>
</evidence>
<reference evidence="1" key="1">
    <citation type="journal article" date="2014" name="Int. J. Syst. Evol. Microbiol.">
        <title>Complete genome sequence of Corynebacterium casei LMG S-19264T (=DSM 44701T), isolated from a smear-ripened cheese.</title>
        <authorList>
            <consortium name="US DOE Joint Genome Institute (JGI-PGF)"/>
            <person name="Walter F."/>
            <person name="Albersmeier A."/>
            <person name="Kalinowski J."/>
            <person name="Ruckert C."/>
        </authorList>
    </citation>
    <scope>NUCLEOTIDE SEQUENCE</scope>
    <source>
        <strain evidence="1">KCTC 22169</strain>
    </source>
</reference>